<dbReference type="GeneID" id="19153117"/>
<dbReference type="RefSeq" id="XP_007710401.1">
    <property type="nucleotide sequence ID" value="XM_007712211.1"/>
</dbReference>
<dbReference type="Proteomes" id="UP000053841">
    <property type="component" value="Unassembled WGS sequence"/>
</dbReference>
<reference evidence="1 2" key="1">
    <citation type="journal article" date="2013" name="PLoS Genet.">
        <title>Comparative genome structure, secondary metabolite, and effector coding capacity across Cochliobolus pathogens.</title>
        <authorList>
            <person name="Condon B.J."/>
            <person name="Leng Y."/>
            <person name="Wu D."/>
            <person name="Bushley K.E."/>
            <person name="Ohm R.A."/>
            <person name="Otillar R."/>
            <person name="Martin J."/>
            <person name="Schackwitz W."/>
            <person name="Grimwood J."/>
            <person name="MohdZainudin N."/>
            <person name="Xue C."/>
            <person name="Wang R."/>
            <person name="Manning V.A."/>
            <person name="Dhillon B."/>
            <person name="Tu Z.J."/>
            <person name="Steffenson B.J."/>
            <person name="Salamov A."/>
            <person name="Sun H."/>
            <person name="Lowry S."/>
            <person name="LaButti K."/>
            <person name="Han J."/>
            <person name="Copeland A."/>
            <person name="Lindquist E."/>
            <person name="Barry K."/>
            <person name="Schmutz J."/>
            <person name="Baker S.E."/>
            <person name="Ciuffetti L.M."/>
            <person name="Grigoriev I.V."/>
            <person name="Zhong S."/>
            <person name="Turgeon B.G."/>
        </authorList>
    </citation>
    <scope>NUCLEOTIDE SEQUENCE [LARGE SCALE GENOMIC DNA]</scope>
    <source>
        <strain evidence="1 2">26-R-13</strain>
    </source>
</reference>
<accession>W6YCE2</accession>
<keyword evidence="2" id="KW-1185">Reference proteome</keyword>
<gene>
    <name evidence="1" type="ORF">COCCADRAFT_91150</name>
</gene>
<dbReference type="KEGG" id="bze:COCCADRAFT_91150"/>
<evidence type="ECO:0000313" key="2">
    <source>
        <dbReference type="Proteomes" id="UP000053841"/>
    </source>
</evidence>
<proteinExistence type="predicted"/>
<evidence type="ECO:0000313" key="1">
    <source>
        <dbReference type="EMBL" id="EUC35318.1"/>
    </source>
</evidence>
<sequence>MLRLRNSEVPTHSASRSTGLDSKYRHLAWMFVGVAPACARQTKPKGDSVTH</sequence>
<dbReference type="AlphaFoldDB" id="W6YCE2"/>
<protein>
    <submittedName>
        <fullName evidence="1">Uncharacterized protein</fullName>
    </submittedName>
</protein>
<dbReference type="HOGENOM" id="CLU_3106009_0_0_1"/>
<organism evidence="1 2">
    <name type="scientific">Cochliobolus carbonum (strain 26-R-13)</name>
    <name type="common">Maize leaf spot fungus</name>
    <name type="synonym">Bipolaris zeicola</name>
    <dbReference type="NCBI Taxonomy" id="930089"/>
    <lineage>
        <taxon>Eukaryota</taxon>
        <taxon>Fungi</taxon>
        <taxon>Dikarya</taxon>
        <taxon>Ascomycota</taxon>
        <taxon>Pezizomycotina</taxon>
        <taxon>Dothideomycetes</taxon>
        <taxon>Pleosporomycetidae</taxon>
        <taxon>Pleosporales</taxon>
        <taxon>Pleosporineae</taxon>
        <taxon>Pleosporaceae</taxon>
        <taxon>Bipolaris</taxon>
    </lineage>
</organism>
<dbReference type="EMBL" id="KI964577">
    <property type="protein sequence ID" value="EUC35318.1"/>
    <property type="molecule type" value="Genomic_DNA"/>
</dbReference>
<name>W6YCE2_COCC2</name>